<keyword evidence="3" id="KW-1185">Reference proteome</keyword>
<dbReference type="Proteomes" id="UP001222027">
    <property type="component" value="Unassembled WGS sequence"/>
</dbReference>
<comment type="caution">
    <text evidence="2">The sequence shown here is derived from an EMBL/GenBank/DDBJ whole genome shotgun (WGS) entry which is preliminary data.</text>
</comment>
<feature type="region of interest" description="Disordered" evidence="1">
    <location>
        <begin position="21"/>
        <end position="58"/>
    </location>
</feature>
<proteinExistence type="predicted"/>
<reference evidence="2 3" key="1">
    <citation type="submission" date="2022-12" db="EMBL/GenBank/DDBJ databases">
        <title>Chromosome-scale assembly of the Ensete ventricosum genome.</title>
        <authorList>
            <person name="Dussert Y."/>
            <person name="Stocks J."/>
            <person name="Wendawek A."/>
            <person name="Woldeyes F."/>
            <person name="Nichols R.A."/>
            <person name="Borrell J.S."/>
        </authorList>
    </citation>
    <scope>NUCLEOTIDE SEQUENCE [LARGE SCALE GENOMIC DNA]</scope>
    <source>
        <strain evidence="3">cv. Maze</strain>
        <tissue evidence="2">Seeds</tissue>
    </source>
</reference>
<evidence type="ECO:0000313" key="2">
    <source>
        <dbReference type="EMBL" id="KAJ8494154.1"/>
    </source>
</evidence>
<feature type="compositionally biased region" description="Acidic residues" evidence="1">
    <location>
        <begin position="46"/>
        <end position="58"/>
    </location>
</feature>
<evidence type="ECO:0000313" key="3">
    <source>
        <dbReference type="Proteomes" id="UP001222027"/>
    </source>
</evidence>
<evidence type="ECO:0000256" key="1">
    <source>
        <dbReference type="SAM" id="MobiDB-lite"/>
    </source>
</evidence>
<name>A0AAV8PMI1_ENSVE</name>
<organism evidence="2 3">
    <name type="scientific">Ensete ventricosum</name>
    <name type="common">Abyssinian banana</name>
    <name type="synonym">Musa ensete</name>
    <dbReference type="NCBI Taxonomy" id="4639"/>
    <lineage>
        <taxon>Eukaryota</taxon>
        <taxon>Viridiplantae</taxon>
        <taxon>Streptophyta</taxon>
        <taxon>Embryophyta</taxon>
        <taxon>Tracheophyta</taxon>
        <taxon>Spermatophyta</taxon>
        <taxon>Magnoliopsida</taxon>
        <taxon>Liliopsida</taxon>
        <taxon>Zingiberales</taxon>
        <taxon>Musaceae</taxon>
        <taxon>Ensete</taxon>
    </lineage>
</organism>
<gene>
    <name evidence="2" type="ORF">OPV22_015875</name>
</gene>
<dbReference type="EMBL" id="JAQQAF010000004">
    <property type="protein sequence ID" value="KAJ8494154.1"/>
    <property type="molecule type" value="Genomic_DNA"/>
</dbReference>
<dbReference type="AlphaFoldDB" id="A0AAV8PMI1"/>
<sequence length="187" mass="20709">MAVWLPSYNTVMERHWVIKGKIDGHEQGERDEDDNGEKDDNKFSDDDGDGDDDEDEDDDIGREYLVQQSSHETVGKCLDACNEEEVEDDVTAVYCRSILPLPRPRAWLNRGSAAHIDPDESSCIKWNLKEKKRAAQQRGQATPPHRGGAGTVVALWGVVDSNLICVDRGLHPNCHGELISLDGPSSG</sequence>
<protein>
    <submittedName>
        <fullName evidence="2">Uncharacterized protein</fullName>
    </submittedName>
</protein>
<accession>A0AAV8PMI1</accession>